<dbReference type="GO" id="GO:0008318">
    <property type="term" value="F:protein prenyltransferase activity"/>
    <property type="evidence" value="ECO:0007669"/>
    <property type="project" value="InterPro"/>
</dbReference>
<proteinExistence type="inferred from homology"/>
<dbReference type="eggNOG" id="KOG0529">
    <property type="taxonomic scope" value="Eukaryota"/>
</dbReference>
<evidence type="ECO:0000313" key="7">
    <source>
        <dbReference type="Proteomes" id="UP000011087"/>
    </source>
</evidence>
<reference evidence="5 7" key="1">
    <citation type="journal article" date="2012" name="Nature">
        <title>Algal genomes reveal evolutionary mosaicism and the fate of nucleomorphs.</title>
        <authorList>
            <consortium name="DOE Joint Genome Institute"/>
            <person name="Curtis B.A."/>
            <person name="Tanifuji G."/>
            <person name="Burki F."/>
            <person name="Gruber A."/>
            <person name="Irimia M."/>
            <person name="Maruyama S."/>
            <person name="Arias M.C."/>
            <person name="Ball S.G."/>
            <person name="Gile G.H."/>
            <person name="Hirakawa Y."/>
            <person name="Hopkins J.F."/>
            <person name="Kuo A."/>
            <person name="Rensing S.A."/>
            <person name="Schmutz J."/>
            <person name="Symeonidi A."/>
            <person name="Elias M."/>
            <person name="Eveleigh R.J."/>
            <person name="Herman E.K."/>
            <person name="Klute M.J."/>
            <person name="Nakayama T."/>
            <person name="Obornik M."/>
            <person name="Reyes-Prieto A."/>
            <person name="Armbrust E.V."/>
            <person name="Aves S.J."/>
            <person name="Beiko R.G."/>
            <person name="Coutinho P."/>
            <person name="Dacks J.B."/>
            <person name="Durnford D.G."/>
            <person name="Fast N.M."/>
            <person name="Green B.R."/>
            <person name="Grisdale C.J."/>
            <person name="Hempel F."/>
            <person name="Henrissat B."/>
            <person name="Hoppner M.P."/>
            <person name="Ishida K."/>
            <person name="Kim E."/>
            <person name="Koreny L."/>
            <person name="Kroth P.G."/>
            <person name="Liu Y."/>
            <person name="Malik S.B."/>
            <person name="Maier U.G."/>
            <person name="McRose D."/>
            <person name="Mock T."/>
            <person name="Neilson J.A."/>
            <person name="Onodera N.T."/>
            <person name="Poole A.M."/>
            <person name="Pritham E.J."/>
            <person name="Richards T.A."/>
            <person name="Rocap G."/>
            <person name="Roy S.W."/>
            <person name="Sarai C."/>
            <person name="Schaack S."/>
            <person name="Shirato S."/>
            <person name="Slamovits C.H."/>
            <person name="Spencer D.F."/>
            <person name="Suzuki S."/>
            <person name="Worden A.Z."/>
            <person name="Zauner S."/>
            <person name="Barry K."/>
            <person name="Bell C."/>
            <person name="Bharti A.K."/>
            <person name="Crow J.A."/>
            <person name="Grimwood J."/>
            <person name="Kramer R."/>
            <person name="Lindquist E."/>
            <person name="Lucas S."/>
            <person name="Salamov A."/>
            <person name="McFadden G.I."/>
            <person name="Lane C.E."/>
            <person name="Keeling P.J."/>
            <person name="Gray M.W."/>
            <person name="Grigoriev I.V."/>
            <person name="Archibald J.M."/>
        </authorList>
    </citation>
    <scope>NUCLEOTIDE SEQUENCE</scope>
    <source>
        <strain evidence="5 7">CCMP2712</strain>
    </source>
</reference>
<dbReference type="HOGENOM" id="CLU_048186_1_0_1"/>
<gene>
    <name evidence="5" type="ORF">GUITHDRAFT_111543</name>
</gene>
<evidence type="ECO:0000256" key="3">
    <source>
        <dbReference type="ARBA" id="ARBA00022679"/>
    </source>
</evidence>
<dbReference type="EnsemblProtists" id="EKX42571">
    <property type="protein sequence ID" value="EKX42571"/>
    <property type="gene ID" value="GUITHDRAFT_111543"/>
</dbReference>
<name>L1J222_GUITC</name>
<dbReference type="RefSeq" id="XP_005829551.1">
    <property type="nucleotide sequence ID" value="XM_005829494.1"/>
</dbReference>
<comment type="similarity">
    <text evidence="1">Belongs to the protein prenyltransferase subunit alpha family.</text>
</comment>
<protein>
    <recommendedName>
        <fullName evidence="8">Protein prenyltransferase alpha subunit repeat-containing protein 1</fullName>
    </recommendedName>
</protein>
<dbReference type="SUPFAM" id="SSF48439">
    <property type="entry name" value="Protein prenylyltransferase"/>
    <property type="match status" value="1"/>
</dbReference>
<evidence type="ECO:0000313" key="6">
    <source>
        <dbReference type="EnsemblProtists" id="EKX42571"/>
    </source>
</evidence>
<dbReference type="PANTHER" id="PTHR11129:SF3">
    <property type="entry name" value="PROTEIN PRENYLTRANSFERASE ALPHA SUBUNIT REPEAT-CONTAINING PROTEIN 1"/>
    <property type="match status" value="1"/>
</dbReference>
<evidence type="ECO:0000313" key="5">
    <source>
        <dbReference type="EMBL" id="EKX42571.1"/>
    </source>
</evidence>
<dbReference type="PROSITE" id="PS51147">
    <property type="entry name" value="PFTA"/>
    <property type="match status" value="1"/>
</dbReference>
<sequence length="396" mass="45557">MLEQLCGSSCSSDETFTIRKGAVVVIGDRLAIGQWCIPRLLRFVKQNLNDWATCQDSSNVKQLIHLTRALLLIVADHATAWNHRKRMIRGKHIELLHEIDFINLVQTKFPKSQEVWSHRKWVVANMLKSTDDVEDFLEKEIQATARAATLYPKNYYAWTHRYWVTTRMQSVPECEAKAEDVRRFCRLNVSDSAAHSFRTSLLAFRAYRWLEDGQRRDEHMVDMIRNELNHCITTLDQHPAHESVWIALQGVLHVCGQCLVDERVKVKIIPTIFLPLVGSSDLMEELRAWELFLRDSKSSASSSGSQGSKWRARDLLLAWALQFARSHVHFDDPTATDNSHALRFAAKTLSKVDQQNLLSSPHEKPVEAVLHLKAEILRLLICVCPMQEQAWRSMAN</sequence>
<evidence type="ECO:0000256" key="1">
    <source>
        <dbReference type="ARBA" id="ARBA00006734"/>
    </source>
</evidence>
<accession>L1J222</accession>
<reference evidence="6" key="3">
    <citation type="submission" date="2016-03" db="UniProtKB">
        <authorList>
            <consortium name="EnsemblProtists"/>
        </authorList>
    </citation>
    <scope>IDENTIFICATION</scope>
</reference>
<dbReference type="GO" id="GO:0005737">
    <property type="term" value="C:cytoplasm"/>
    <property type="evidence" value="ECO:0007669"/>
    <property type="project" value="TreeGrafter"/>
</dbReference>
<dbReference type="STRING" id="905079.L1J222"/>
<evidence type="ECO:0000256" key="2">
    <source>
        <dbReference type="ARBA" id="ARBA00022602"/>
    </source>
</evidence>
<dbReference type="OrthoDB" id="1924260at2759"/>
<dbReference type="PANTHER" id="PTHR11129">
    <property type="entry name" value="PROTEIN FARNESYLTRANSFERASE ALPHA SUBUNIT/RAB GERANYLGERANYL TRANSFERASE ALPHA SUBUNIT"/>
    <property type="match status" value="1"/>
</dbReference>
<keyword evidence="3" id="KW-0808">Transferase</keyword>
<keyword evidence="2" id="KW-0637">Prenyltransferase</keyword>
<keyword evidence="7" id="KW-1185">Reference proteome</keyword>
<organism evidence="5">
    <name type="scientific">Guillardia theta (strain CCMP2712)</name>
    <name type="common">Cryptophyte</name>
    <dbReference type="NCBI Taxonomy" id="905079"/>
    <lineage>
        <taxon>Eukaryota</taxon>
        <taxon>Cryptophyceae</taxon>
        <taxon>Pyrenomonadales</taxon>
        <taxon>Geminigeraceae</taxon>
        <taxon>Guillardia</taxon>
    </lineage>
</organism>
<dbReference type="Pfam" id="PF01239">
    <property type="entry name" value="PPTA"/>
    <property type="match status" value="2"/>
</dbReference>
<dbReference type="InterPro" id="IPR002088">
    <property type="entry name" value="Prenyl_trans_a"/>
</dbReference>
<keyword evidence="4" id="KW-0677">Repeat</keyword>
<dbReference type="OMA" id="GHEWIRQ"/>
<dbReference type="KEGG" id="gtt:GUITHDRAFT_111543"/>
<dbReference type="Gene3D" id="1.25.40.120">
    <property type="entry name" value="Protein prenylyltransferase"/>
    <property type="match status" value="1"/>
</dbReference>
<evidence type="ECO:0000256" key="4">
    <source>
        <dbReference type="ARBA" id="ARBA00022737"/>
    </source>
</evidence>
<evidence type="ECO:0008006" key="8">
    <source>
        <dbReference type="Google" id="ProtNLM"/>
    </source>
</evidence>
<dbReference type="PaxDb" id="55529-EKX42571"/>
<dbReference type="AlphaFoldDB" id="L1J222"/>
<dbReference type="GeneID" id="17299100"/>
<dbReference type="EMBL" id="JH993016">
    <property type="protein sequence ID" value="EKX42571.1"/>
    <property type="molecule type" value="Genomic_DNA"/>
</dbReference>
<dbReference type="Proteomes" id="UP000011087">
    <property type="component" value="Unassembled WGS sequence"/>
</dbReference>
<reference evidence="7" key="2">
    <citation type="submission" date="2012-11" db="EMBL/GenBank/DDBJ databases">
        <authorList>
            <person name="Kuo A."/>
            <person name="Curtis B.A."/>
            <person name="Tanifuji G."/>
            <person name="Burki F."/>
            <person name="Gruber A."/>
            <person name="Irimia M."/>
            <person name="Maruyama S."/>
            <person name="Arias M.C."/>
            <person name="Ball S.G."/>
            <person name="Gile G.H."/>
            <person name="Hirakawa Y."/>
            <person name="Hopkins J.F."/>
            <person name="Rensing S.A."/>
            <person name="Schmutz J."/>
            <person name="Symeonidi A."/>
            <person name="Elias M."/>
            <person name="Eveleigh R.J."/>
            <person name="Herman E.K."/>
            <person name="Klute M.J."/>
            <person name="Nakayama T."/>
            <person name="Obornik M."/>
            <person name="Reyes-Prieto A."/>
            <person name="Armbrust E.V."/>
            <person name="Aves S.J."/>
            <person name="Beiko R.G."/>
            <person name="Coutinho P."/>
            <person name="Dacks J.B."/>
            <person name="Durnford D.G."/>
            <person name="Fast N.M."/>
            <person name="Green B.R."/>
            <person name="Grisdale C."/>
            <person name="Hempe F."/>
            <person name="Henrissat B."/>
            <person name="Hoppner M.P."/>
            <person name="Ishida K.-I."/>
            <person name="Kim E."/>
            <person name="Koreny L."/>
            <person name="Kroth P.G."/>
            <person name="Liu Y."/>
            <person name="Malik S.-B."/>
            <person name="Maier U.G."/>
            <person name="McRose D."/>
            <person name="Mock T."/>
            <person name="Neilson J.A."/>
            <person name="Onodera N.T."/>
            <person name="Poole A.M."/>
            <person name="Pritham E.J."/>
            <person name="Richards T.A."/>
            <person name="Rocap G."/>
            <person name="Roy S.W."/>
            <person name="Sarai C."/>
            <person name="Schaack S."/>
            <person name="Shirato S."/>
            <person name="Slamovits C.H."/>
            <person name="Spencer D.F."/>
            <person name="Suzuki S."/>
            <person name="Worden A.Z."/>
            <person name="Zauner S."/>
            <person name="Barry K."/>
            <person name="Bell C."/>
            <person name="Bharti A.K."/>
            <person name="Crow J.A."/>
            <person name="Grimwood J."/>
            <person name="Kramer R."/>
            <person name="Lindquist E."/>
            <person name="Lucas S."/>
            <person name="Salamov A."/>
            <person name="McFadden G.I."/>
            <person name="Lane C.E."/>
            <person name="Keeling P.J."/>
            <person name="Gray M.W."/>
            <person name="Grigoriev I.V."/>
            <person name="Archibald J.M."/>
        </authorList>
    </citation>
    <scope>NUCLEOTIDE SEQUENCE</scope>
    <source>
        <strain evidence="7">CCMP2712</strain>
    </source>
</reference>